<evidence type="ECO:0000256" key="1">
    <source>
        <dbReference type="SAM" id="MobiDB-lite"/>
    </source>
</evidence>
<sequence>MSFGIGLGDILALLSKAKSIYQNAKSAPREFRSALQDVESFAATLEETYDALKSWPLNAKQQQRCNTILKGCTSVLEEYEDMISDYRSLGTDKRKLRDRFSWTQSDVDALKRRLELHSNMLISFKVSVIGATVQKVYADGQATQSLIRQLHSQGKTTQAMIKDINTDGRGSSPNYTTSASASSNQYIARSQERLGEESQSWFTQALNNDKPLPSLARDMQRSYQRLMPSPYRFKFTTTGGNRGLLVPLPGTSDTAVRVGEAVEGFQGSVSRWNCEKGWGFLEADDGGNDVFCTMLPRRIDEYRSLNEGVVEFEIEEAHRFRKLRSGS</sequence>
<evidence type="ECO:0000313" key="4">
    <source>
        <dbReference type="Proteomes" id="UP000799779"/>
    </source>
</evidence>
<feature type="compositionally biased region" description="Polar residues" evidence="1">
    <location>
        <begin position="168"/>
        <end position="183"/>
    </location>
</feature>
<dbReference type="Gene3D" id="2.40.50.140">
    <property type="entry name" value="Nucleic acid-binding proteins"/>
    <property type="match status" value="1"/>
</dbReference>
<feature type="region of interest" description="Disordered" evidence="1">
    <location>
        <begin position="164"/>
        <end position="183"/>
    </location>
</feature>
<dbReference type="AlphaFoldDB" id="A0A6A5WHN5"/>
<feature type="domain" description="CSD" evidence="2">
    <location>
        <begin position="266"/>
        <end position="318"/>
    </location>
</feature>
<dbReference type="Pfam" id="PF00313">
    <property type="entry name" value="CSD"/>
    <property type="match status" value="1"/>
</dbReference>
<dbReference type="OrthoDB" id="7464126at2759"/>
<dbReference type="Proteomes" id="UP000799779">
    <property type="component" value="Unassembled WGS sequence"/>
</dbReference>
<evidence type="ECO:0000313" key="3">
    <source>
        <dbReference type="EMBL" id="KAF1999631.1"/>
    </source>
</evidence>
<proteinExistence type="predicted"/>
<gene>
    <name evidence="3" type="ORF">P154DRAFT_620810</name>
</gene>
<name>A0A6A5WHN5_9PLEO</name>
<dbReference type="EMBL" id="ML977594">
    <property type="protein sequence ID" value="KAF1999631.1"/>
    <property type="molecule type" value="Genomic_DNA"/>
</dbReference>
<evidence type="ECO:0000259" key="2">
    <source>
        <dbReference type="Pfam" id="PF00313"/>
    </source>
</evidence>
<accession>A0A6A5WHN5</accession>
<reference evidence="3" key="1">
    <citation type="journal article" date="2020" name="Stud. Mycol.">
        <title>101 Dothideomycetes genomes: a test case for predicting lifestyles and emergence of pathogens.</title>
        <authorList>
            <person name="Haridas S."/>
            <person name="Albert R."/>
            <person name="Binder M."/>
            <person name="Bloem J."/>
            <person name="Labutti K."/>
            <person name="Salamov A."/>
            <person name="Andreopoulos B."/>
            <person name="Baker S."/>
            <person name="Barry K."/>
            <person name="Bills G."/>
            <person name="Bluhm B."/>
            <person name="Cannon C."/>
            <person name="Castanera R."/>
            <person name="Culley D."/>
            <person name="Daum C."/>
            <person name="Ezra D."/>
            <person name="Gonzalez J."/>
            <person name="Henrissat B."/>
            <person name="Kuo A."/>
            <person name="Liang C."/>
            <person name="Lipzen A."/>
            <person name="Lutzoni F."/>
            <person name="Magnuson J."/>
            <person name="Mondo S."/>
            <person name="Nolan M."/>
            <person name="Ohm R."/>
            <person name="Pangilinan J."/>
            <person name="Park H.-J."/>
            <person name="Ramirez L."/>
            <person name="Alfaro M."/>
            <person name="Sun H."/>
            <person name="Tritt A."/>
            <person name="Yoshinaga Y."/>
            <person name="Zwiers L.-H."/>
            <person name="Turgeon B."/>
            <person name="Goodwin S."/>
            <person name="Spatafora J."/>
            <person name="Crous P."/>
            <person name="Grigoriev I."/>
        </authorList>
    </citation>
    <scope>NUCLEOTIDE SEQUENCE</scope>
    <source>
        <strain evidence="3">CBS 123094</strain>
    </source>
</reference>
<dbReference type="InterPro" id="IPR012340">
    <property type="entry name" value="NA-bd_OB-fold"/>
</dbReference>
<dbReference type="InterPro" id="IPR002059">
    <property type="entry name" value="CSP_DNA-bd"/>
</dbReference>
<protein>
    <recommendedName>
        <fullName evidence="2">CSD domain-containing protein</fullName>
    </recommendedName>
</protein>
<dbReference type="SUPFAM" id="SSF50249">
    <property type="entry name" value="Nucleic acid-binding proteins"/>
    <property type="match status" value="1"/>
</dbReference>
<organism evidence="3 4">
    <name type="scientific">Amniculicola lignicola CBS 123094</name>
    <dbReference type="NCBI Taxonomy" id="1392246"/>
    <lineage>
        <taxon>Eukaryota</taxon>
        <taxon>Fungi</taxon>
        <taxon>Dikarya</taxon>
        <taxon>Ascomycota</taxon>
        <taxon>Pezizomycotina</taxon>
        <taxon>Dothideomycetes</taxon>
        <taxon>Pleosporomycetidae</taxon>
        <taxon>Pleosporales</taxon>
        <taxon>Amniculicolaceae</taxon>
        <taxon>Amniculicola</taxon>
    </lineage>
</organism>
<dbReference type="GO" id="GO:0003676">
    <property type="term" value="F:nucleic acid binding"/>
    <property type="evidence" value="ECO:0007669"/>
    <property type="project" value="InterPro"/>
</dbReference>
<keyword evidence="4" id="KW-1185">Reference proteome</keyword>